<evidence type="ECO:0000313" key="4">
    <source>
        <dbReference type="Proteomes" id="UP000009131"/>
    </source>
</evidence>
<dbReference type="HOGENOM" id="CLU_022000_3_2_1"/>
<feature type="domain" description="Cyclin-like" evidence="2">
    <location>
        <begin position="40"/>
        <end position="125"/>
    </location>
</feature>
<dbReference type="InterPro" id="IPR006671">
    <property type="entry name" value="Cyclin_N"/>
</dbReference>
<dbReference type="InterPro" id="IPR036915">
    <property type="entry name" value="Cyclin-like_sf"/>
</dbReference>
<name>G7DXF4_MIXOS</name>
<dbReference type="InterPro" id="IPR043198">
    <property type="entry name" value="Cyclin/Ssn8"/>
</dbReference>
<dbReference type="InterPro" id="IPR013763">
    <property type="entry name" value="Cyclin-like_dom"/>
</dbReference>
<dbReference type="Proteomes" id="UP000009131">
    <property type="component" value="Unassembled WGS sequence"/>
</dbReference>
<sequence length="312" mass="35252">MSVRQLYNALASQDQQAQTPSSSDDIPAQLELDLRAFGSILIQQAGVLLRLPQIVMATASVLYQRFWFVTSFKHFGVRDIALAALFLSSKLEETPIRIRDLINVFDCLLKFVEYHQTRLALTLARGAAQQHAQSRPKEFRYLPMDYFAKEFYDLKEETVIGEMQILKRLGFDVSVQHPYGALVNYLQVLELANRSDVASKAWGFCNDALLTPLLATHPPGDVAAAAIYYACAMITPAVSLPLKPRPWWELFDVSSEETLVHITETVLDLYDRWALTSPDTDQSAVTIWEQAAARKLPTTKSQVRTSLERQSR</sequence>
<dbReference type="OrthoDB" id="10264655at2759"/>
<dbReference type="PIRSF" id="PIRSF036580">
    <property type="entry name" value="Cyclin_L"/>
    <property type="match status" value="1"/>
</dbReference>
<accession>G7DXF4</accession>
<dbReference type="FunCoup" id="G7DXF4">
    <property type="interactions" value="172"/>
</dbReference>
<feature type="domain" description="Cyclin-like" evidence="2">
    <location>
        <begin position="180"/>
        <end position="271"/>
    </location>
</feature>
<keyword evidence="4" id="KW-1185">Reference proteome</keyword>
<evidence type="ECO:0000313" key="3">
    <source>
        <dbReference type="EMBL" id="GAA95264.1"/>
    </source>
</evidence>
<proteinExistence type="inferred from homology"/>
<evidence type="ECO:0000256" key="1">
    <source>
        <dbReference type="RuleBase" id="RU000383"/>
    </source>
</evidence>
<dbReference type="RefSeq" id="XP_014569871.1">
    <property type="nucleotide sequence ID" value="XM_014714385.1"/>
</dbReference>
<gene>
    <name evidence="3" type="primary">Mo01920</name>
    <name evidence="3" type="ORF">E5Q_01920</name>
</gene>
<dbReference type="EMBL" id="BABT02000061">
    <property type="protein sequence ID" value="GAA95264.1"/>
    <property type="molecule type" value="Genomic_DNA"/>
</dbReference>
<organism evidence="3 4">
    <name type="scientific">Mixia osmundae (strain CBS 9802 / IAM 14324 / JCM 22182 / KY 12970)</name>
    <dbReference type="NCBI Taxonomy" id="764103"/>
    <lineage>
        <taxon>Eukaryota</taxon>
        <taxon>Fungi</taxon>
        <taxon>Dikarya</taxon>
        <taxon>Basidiomycota</taxon>
        <taxon>Pucciniomycotina</taxon>
        <taxon>Mixiomycetes</taxon>
        <taxon>Mixiales</taxon>
        <taxon>Mixiaceae</taxon>
        <taxon>Mixia</taxon>
    </lineage>
</organism>
<dbReference type="eggNOG" id="KOG0835">
    <property type="taxonomic scope" value="Eukaryota"/>
</dbReference>
<dbReference type="CDD" id="cd20532">
    <property type="entry name" value="CYCLIN_CCNL_rpt1"/>
    <property type="match status" value="1"/>
</dbReference>
<protein>
    <recommendedName>
        <fullName evidence="2">Cyclin-like domain-containing protein</fullName>
    </recommendedName>
</protein>
<dbReference type="GO" id="GO:0016538">
    <property type="term" value="F:cyclin-dependent protein serine/threonine kinase regulator activity"/>
    <property type="evidence" value="ECO:0007669"/>
    <property type="project" value="InterPro"/>
</dbReference>
<dbReference type="AlphaFoldDB" id="G7DXF4"/>
<dbReference type="GO" id="GO:0006357">
    <property type="term" value="P:regulation of transcription by RNA polymerase II"/>
    <property type="evidence" value="ECO:0007669"/>
    <property type="project" value="InterPro"/>
</dbReference>
<reference evidence="3 4" key="2">
    <citation type="journal article" date="2012" name="Open Biol.">
        <title>Characteristics of nucleosomes and linker DNA regions on the genome of the basidiomycete Mixia osmundae revealed by mono- and dinucleosome mapping.</title>
        <authorList>
            <person name="Nishida H."/>
            <person name="Kondo S."/>
            <person name="Matsumoto T."/>
            <person name="Suzuki Y."/>
            <person name="Yoshikawa H."/>
            <person name="Taylor T.D."/>
            <person name="Sugiyama J."/>
        </authorList>
    </citation>
    <scope>NUCLEOTIDE SEQUENCE [LARGE SCALE GENOMIC DNA]</scope>
    <source>
        <strain evidence="4">CBS 9802 / IAM 14324 / JCM 22182 / KY 12970</strain>
    </source>
</reference>
<comment type="caution">
    <text evidence="3">The sequence shown here is derived from an EMBL/GenBank/DDBJ whole genome shotgun (WGS) entry which is preliminary data.</text>
</comment>
<dbReference type="SMART" id="SM00385">
    <property type="entry name" value="CYCLIN"/>
    <property type="match status" value="2"/>
</dbReference>
<comment type="similarity">
    <text evidence="1">Belongs to the cyclin family.</text>
</comment>
<reference evidence="3 4" key="1">
    <citation type="journal article" date="2011" name="J. Gen. Appl. Microbiol.">
        <title>Draft genome sequencing of the enigmatic basidiomycete Mixia osmundae.</title>
        <authorList>
            <person name="Nishida H."/>
            <person name="Nagatsuka Y."/>
            <person name="Sugiyama J."/>
        </authorList>
    </citation>
    <scope>NUCLEOTIDE SEQUENCE [LARGE SCALE GENOMIC DNA]</scope>
    <source>
        <strain evidence="4">CBS 9802 / IAM 14324 / JCM 22182 / KY 12970</strain>
    </source>
</reference>
<keyword evidence="1" id="KW-0195">Cyclin</keyword>
<evidence type="ECO:0000259" key="2">
    <source>
        <dbReference type="SMART" id="SM00385"/>
    </source>
</evidence>
<dbReference type="Pfam" id="PF00134">
    <property type="entry name" value="Cyclin_N"/>
    <property type="match status" value="1"/>
</dbReference>
<dbReference type="STRING" id="764103.G7DXF4"/>
<dbReference type="SUPFAM" id="SSF47954">
    <property type="entry name" value="Cyclin-like"/>
    <property type="match status" value="2"/>
</dbReference>
<dbReference type="OMA" id="WEDVWSV"/>
<dbReference type="InParanoid" id="G7DXF4"/>
<dbReference type="PANTHER" id="PTHR10026">
    <property type="entry name" value="CYCLIN"/>
    <property type="match status" value="1"/>
</dbReference>
<dbReference type="Gene3D" id="1.10.472.10">
    <property type="entry name" value="Cyclin-like"/>
    <property type="match status" value="2"/>
</dbReference>